<accession>A0A0R3PXU4</accession>
<name>A0A0R3PXU4_ANGCS</name>
<sequence length="78" mass="8935">MRIGSYRCPILRFFRRKFLSGNMTGEGEAFYEDTVSRSWLSINKGSSTEKKLGLQDLADAVRLPLIAGYVSWKLLEPY</sequence>
<dbReference type="EMBL" id="UYYA01004623">
    <property type="protein sequence ID" value="VDM62739.1"/>
    <property type="molecule type" value="Genomic_DNA"/>
</dbReference>
<reference evidence="3" key="1">
    <citation type="submission" date="2017-02" db="UniProtKB">
        <authorList>
            <consortium name="WormBaseParasite"/>
        </authorList>
    </citation>
    <scope>IDENTIFICATION</scope>
</reference>
<dbReference type="Proteomes" id="UP000267027">
    <property type="component" value="Unassembled WGS sequence"/>
</dbReference>
<gene>
    <name evidence="1" type="ORF">ACOC_LOCUS11154</name>
</gene>
<reference evidence="1 2" key="2">
    <citation type="submission" date="2018-11" db="EMBL/GenBank/DDBJ databases">
        <authorList>
            <consortium name="Pathogen Informatics"/>
        </authorList>
    </citation>
    <scope>NUCLEOTIDE SEQUENCE [LARGE SCALE GENOMIC DNA]</scope>
    <source>
        <strain evidence="1 2">Costa Rica</strain>
    </source>
</reference>
<keyword evidence="2" id="KW-1185">Reference proteome</keyword>
<dbReference type="WBParaSite" id="ACOC_0001115301-mRNA-1">
    <property type="protein sequence ID" value="ACOC_0001115301-mRNA-1"/>
    <property type="gene ID" value="ACOC_0001115301"/>
</dbReference>
<organism evidence="3">
    <name type="scientific">Angiostrongylus costaricensis</name>
    <name type="common">Nematode worm</name>
    <dbReference type="NCBI Taxonomy" id="334426"/>
    <lineage>
        <taxon>Eukaryota</taxon>
        <taxon>Metazoa</taxon>
        <taxon>Ecdysozoa</taxon>
        <taxon>Nematoda</taxon>
        <taxon>Chromadorea</taxon>
        <taxon>Rhabditida</taxon>
        <taxon>Rhabditina</taxon>
        <taxon>Rhabditomorpha</taxon>
        <taxon>Strongyloidea</taxon>
        <taxon>Metastrongylidae</taxon>
        <taxon>Angiostrongylus</taxon>
    </lineage>
</organism>
<evidence type="ECO:0000313" key="1">
    <source>
        <dbReference type="EMBL" id="VDM62739.1"/>
    </source>
</evidence>
<dbReference type="AlphaFoldDB" id="A0A0R3PXU4"/>
<proteinExistence type="predicted"/>
<protein>
    <submittedName>
        <fullName evidence="3">Glyco_hydro_18 domain-containing protein</fullName>
    </submittedName>
</protein>
<evidence type="ECO:0000313" key="3">
    <source>
        <dbReference type="WBParaSite" id="ACOC_0001115301-mRNA-1"/>
    </source>
</evidence>
<evidence type="ECO:0000313" key="2">
    <source>
        <dbReference type="Proteomes" id="UP000267027"/>
    </source>
</evidence>